<dbReference type="KEGG" id="snn:EWH46_16225"/>
<dbReference type="Proteomes" id="UP000323522">
    <property type="component" value="Chromosome"/>
</dbReference>
<evidence type="ECO:0000313" key="3">
    <source>
        <dbReference type="EMBL" id="QEN02153.1"/>
    </source>
</evidence>
<keyword evidence="5" id="KW-1185">Reference proteome</keyword>
<evidence type="ECO:0000256" key="1">
    <source>
        <dbReference type="SAM" id="MobiDB-lite"/>
    </source>
</evidence>
<name>A0A5C1Q257_9BURK</name>
<evidence type="ECO:0000313" key="2">
    <source>
        <dbReference type="EMBL" id="MET3603002.1"/>
    </source>
</evidence>
<dbReference type="Proteomes" id="UP001549111">
    <property type="component" value="Unassembled WGS sequence"/>
</dbReference>
<accession>A0A5C1Q257</accession>
<dbReference type="AlphaFoldDB" id="A0A5C1Q257"/>
<evidence type="ECO:0008006" key="6">
    <source>
        <dbReference type="Google" id="ProtNLM"/>
    </source>
</evidence>
<reference evidence="2 5" key="2">
    <citation type="submission" date="2024-06" db="EMBL/GenBank/DDBJ databases">
        <title>Genomic Encyclopedia of Type Strains, Phase IV (KMG-IV): sequencing the most valuable type-strain genomes for metagenomic binning, comparative biology and taxonomic classification.</title>
        <authorList>
            <person name="Goeker M."/>
        </authorList>
    </citation>
    <scope>NUCLEOTIDE SEQUENCE [LARGE SCALE GENOMIC DNA]</scope>
    <source>
        <strain evidence="2 5">D-501</strain>
    </source>
</reference>
<dbReference type="RefSeq" id="WP_149504783.1">
    <property type="nucleotide sequence ID" value="NZ_CP035708.1"/>
</dbReference>
<feature type="region of interest" description="Disordered" evidence="1">
    <location>
        <begin position="1"/>
        <end position="31"/>
    </location>
</feature>
<protein>
    <recommendedName>
        <fullName evidence="6">DUF883 domain-containing protein</fullName>
    </recommendedName>
</protein>
<sequence length="77" mass="7843">MNSDPLDPVDPVGPPSPLDPAAGPDPSDLSGLLARMHDEALAWVREEPLKAVALAAAAGALLALCLPARADARDDPP</sequence>
<dbReference type="EMBL" id="JBEPLS010000002">
    <property type="protein sequence ID" value="MET3603002.1"/>
    <property type="molecule type" value="Genomic_DNA"/>
</dbReference>
<reference evidence="3 4" key="1">
    <citation type="submission" date="2019-02" db="EMBL/GenBank/DDBJ databases">
        <title>Complete Genome Sequence and Methylome Analysis of Sphaerotilus natans subsp. sulfidivorans D-507.</title>
        <authorList>
            <person name="Fomenkov A."/>
            <person name="Gridneva E."/>
            <person name="Smolyakov D."/>
            <person name="Dubinina G."/>
            <person name="Vincze T."/>
            <person name="Grabovich M."/>
            <person name="Roberts R.J."/>
        </authorList>
    </citation>
    <scope>NUCLEOTIDE SEQUENCE [LARGE SCALE GENOMIC DNA]</scope>
    <source>
        <strain evidence="3 4">D-507</strain>
    </source>
</reference>
<feature type="compositionally biased region" description="Low complexity" evidence="1">
    <location>
        <begin position="1"/>
        <end position="10"/>
    </location>
</feature>
<gene>
    <name evidence="2" type="ORF">ABIC99_000786</name>
    <name evidence="3" type="ORF">EWH46_16225</name>
</gene>
<dbReference type="EMBL" id="CP035708">
    <property type="protein sequence ID" value="QEN02153.1"/>
    <property type="molecule type" value="Genomic_DNA"/>
</dbReference>
<proteinExistence type="predicted"/>
<evidence type="ECO:0000313" key="5">
    <source>
        <dbReference type="Proteomes" id="UP001549111"/>
    </source>
</evidence>
<evidence type="ECO:0000313" key="4">
    <source>
        <dbReference type="Proteomes" id="UP000323522"/>
    </source>
</evidence>
<organism evidence="3 4">
    <name type="scientific">Sphaerotilus sulfidivorans</name>
    <dbReference type="NCBI Taxonomy" id="639200"/>
    <lineage>
        <taxon>Bacteria</taxon>
        <taxon>Pseudomonadati</taxon>
        <taxon>Pseudomonadota</taxon>
        <taxon>Betaproteobacteria</taxon>
        <taxon>Burkholderiales</taxon>
        <taxon>Sphaerotilaceae</taxon>
        <taxon>Sphaerotilus</taxon>
    </lineage>
</organism>